<evidence type="ECO:0000313" key="3">
    <source>
        <dbReference type="Proteomes" id="UP000597762"/>
    </source>
</evidence>
<dbReference type="EMBL" id="CAHIKZ030001504">
    <property type="protein sequence ID" value="CAE1266148.1"/>
    <property type="molecule type" value="Genomic_DNA"/>
</dbReference>
<feature type="compositionally biased region" description="Basic and acidic residues" evidence="1">
    <location>
        <begin position="259"/>
        <end position="270"/>
    </location>
</feature>
<keyword evidence="3" id="KW-1185">Reference proteome</keyword>
<gene>
    <name evidence="2" type="ORF">SPHA_35030</name>
</gene>
<protein>
    <submittedName>
        <fullName evidence="2">Uncharacterized protein</fullName>
    </submittedName>
</protein>
<dbReference type="AlphaFoldDB" id="A0A812CFX3"/>
<feature type="region of interest" description="Disordered" evidence="1">
    <location>
        <begin position="235"/>
        <end position="272"/>
    </location>
</feature>
<name>A0A812CFX3_ACAPH</name>
<organism evidence="2 3">
    <name type="scientific">Acanthosepion pharaonis</name>
    <name type="common">Pharaoh cuttlefish</name>
    <name type="synonym">Sepia pharaonis</name>
    <dbReference type="NCBI Taxonomy" id="158019"/>
    <lineage>
        <taxon>Eukaryota</taxon>
        <taxon>Metazoa</taxon>
        <taxon>Spiralia</taxon>
        <taxon>Lophotrochozoa</taxon>
        <taxon>Mollusca</taxon>
        <taxon>Cephalopoda</taxon>
        <taxon>Coleoidea</taxon>
        <taxon>Decapodiformes</taxon>
        <taxon>Sepiida</taxon>
        <taxon>Sepiina</taxon>
        <taxon>Sepiidae</taxon>
        <taxon>Acanthosepion</taxon>
    </lineage>
</organism>
<sequence length="612" mass="67266">MEKPSPSSLKFYLGLILFGHLIKPSPSCFVRIPLIICQRAWTSVFPEIPPGTYPLWSPDQTRLLPALCEYFSSSLSEGHGKPSVFPKFPWDLSSLVTSSNPSPSFCANTSSSLSEGHRKPPSLKFYLGLILFGHLIKPVSFLHVRIPSSSLSEGMESPPSSLNLPGTSSSLVTSSNPVSFLLCANTSSSLSEGMEKSSVFPEILPGLILFGHLIKPEKKTPVNTFRLKIDQKKNTGKYQSVHQPFQGRDKTSPSSLKVLPKDRDLSEKKKPVNTSPFKVNSRLVTVRQVLRLPCESIRVLSWTEIKPVSFLHRANTISPDQTCLCVNTSLSSLSEGHGSTTSSLKFLLGLSVLVTSSNLSPSCFVRIPLIITVRGHGKALMSSLKFPWDLSTCHLIKPVSFMLCANTLIITVRGHKPPSSPEIPPGLILLFMSNPSLFLLLCEYLSSSLEYLSSSSLSEGQSPPSSLKIPPGTLRLPEILPGTYPLWSLHQTCPSCFGEYLSSSLSEGHGKFSVFPEIPWDLFFGHLIKPHLLPALCEYFSHHCHMSVFLKFPWASLWIKPVSSCVQAFPEGHEIPPPGTYPFGLQTRLLPALCEYLSSSLSEGMESPPRLP</sequence>
<reference evidence="2" key="1">
    <citation type="submission" date="2021-01" db="EMBL/GenBank/DDBJ databases">
        <authorList>
            <person name="Li R."/>
            <person name="Bekaert M."/>
        </authorList>
    </citation>
    <scope>NUCLEOTIDE SEQUENCE</scope>
    <source>
        <strain evidence="2">Farmed</strain>
    </source>
</reference>
<accession>A0A812CFX3</accession>
<comment type="caution">
    <text evidence="2">The sequence shown here is derived from an EMBL/GenBank/DDBJ whole genome shotgun (WGS) entry which is preliminary data.</text>
</comment>
<dbReference type="Proteomes" id="UP000597762">
    <property type="component" value="Unassembled WGS sequence"/>
</dbReference>
<evidence type="ECO:0000313" key="2">
    <source>
        <dbReference type="EMBL" id="CAE1266148.1"/>
    </source>
</evidence>
<evidence type="ECO:0000256" key="1">
    <source>
        <dbReference type="SAM" id="MobiDB-lite"/>
    </source>
</evidence>
<proteinExistence type="predicted"/>